<name>A0ABM3BLE2_GOSHI</name>
<evidence type="ECO:0000259" key="2">
    <source>
        <dbReference type="Pfam" id="PF17919"/>
    </source>
</evidence>
<dbReference type="RefSeq" id="XP_040967874.1">
    <property type="nucleotide sequence ID" value="XM_041111940.1"/>
</dbReference>
<dbReference type="Proteomes" id="UP000818029">
    <property type="component" value="Chromosome A05"/>
</dbReference>
<reference evidence="5" key="2">
    <citation type="submission" date="2025-08" db="UniProtKB">
        <authorList>
            <consortium name="RefSeq"/>
        </authorList>
    </citation>
    <scope>IDENTIFICATION</scope>
</reference>
<sequence length="247" mass="28316">MNTQLTLSDDALALDELKARPLFIQQIYEVQKPEPDKDFMVNGNASHVGLGCVLMQDEKVVAYTSHQLNTHEANYPTHDLELATDYDCTIEYHPSKANVVADALSHRAITDLRAMFARLILFDDGSLLVELRVKSSWIDQIRDKQLGDKSLELCFHQVESGVSTDFGINKNGILCFHGQICVPNDEDLRLSILREAHSSPYAMYLDRNKMYRDLRELYWWPRLKCEVTDFVARCLTCQQVKAEHQLP</sequence>
<dbReference type="InterPro" id="IPR041588">
    <property type="entry name" value="Integrase_H2C2"/>
</dbReference>
<dbReference type="Gene3D" id="1.10.340.70">
    <property type="match status" value="1"/>
</dbReference>
<protein>
    <recommendedName>
        <fullName evidence="6">Integrase</fullName>
    </recommendedName>
</protein>
<dbReference type="InterPro" id="IPR043502">
    <property type="entry name" value="DNA/RNA_pol_sf"/>
</dbReference>
<dbReference type="GeneID" id="121228918"/>
<gene>
    <name evidence="5" type="primary">LOC121228918</name>
</gene>
<dbReference type="InterPro" id="IPR041577">
    <property type="entry name" value="RT_RNaseH_2"/>
</dbReference>
<evidence type="ECO:0000313" key="5">
    <source>
        <dbReference type="RefSeq" id="XP_040967874.1"/>
    </source>
</evidence>
<keyword evidence="1" id="KW-0511">Multifunctional enzyme</keyword>
<feature type="domain" description="Reverse transcriptase/retrotransposon-derived protein RNase H-like" evidence="2">
    <location>
        <begin position="31"/>
        <end position="88"/>
    </location>
</feature>
<organism evidence="4 5">
    <name type="scientific">Gossypium hirsutum</name>
    <name type="common">Upland cotton</name>
    <name type="synonym">Gossypium mexicanum</name>
    <dbReference type="NCBI Taxonomy" id="3635"/>
    <lineage>
        <taxon>Eukaryota</taxon>
        <taxon>Viridiplantae</taxon>
        <taxon>Streptophyta</taxon>
        <taxon>Embryophyta</taxon>
        <taxon>Tracheophyta</taxon>
        <taxon>Spermatophyta</taxon>
        <taxon>Magnoliopsida</taxon>
        <taxon>eudicotyledons</taxon>
        <taxon>Gunneridae</taxon>
        <taxon>Pentapetalae</taxon>
        <taxon>rosids</taxon>
        <taxon>malvids</taxon>
        <taxon>Malvales</taxon>
        <taxon>Malvaceae</taxon>
        <taxon>Malvoideae</taxon>
        <taxon>Gossypium</taxon>
    </lineage>
</organism>
<evidence type="ECO:0000256" key="1">
    <source>
        <dbReference type="ARBA" id="ARBA00023268"/>
    </source>
</evidence>
<evidence type="ECO:0000259" key="3">
    <source>
        <dbReference type="Pfam" id="PF17921"/>
    </source>
</evidence>
<evidence type="ECO:0000313" key="4">
    <source>
        <dbReference type="Proteomes" id="UP000818029"/>
    </source>
</evidence>
<feature type="domain" description="Integrase zinc-binding" evidence="3">
    <location>
        <begin position="185"/>
        <end position="242"/>
    </location>
</feature>
<dbReference type="SUPFAM" id="SSF56672">
    <property type="entry name" value="DNA/RNA polymerases"/>
    <property type="match status" value="1"/>
</dbReference>
<dbReference type="Pfam" id="PF17921">
    <property type="entry name" value="Integrase_H2C2"/>
    <property type="match status" value="1"/>
</dbReference>
<proteinExistence type="predicted"/>
<dbReference type="PANTHER" id="PTHR37984:SF5">
    <property type="entry name" value="PROTEIN NYNRIN-LIKE"/>
    <property type="match status" value="1"/>
</dbReference>
<dbReference type="InterPro" id="IPR050951">
    <property type="entry name" value="Retrovirus_Pol_polyprotein"/>
</dbReference>
<accession>A0ABM3BLE2</accession>
<dbReference type="Pfam" id="PF17919">
    <property type="entry name" value="RT_RNaseH_2"/>
    <property type="match status" value="1"/>
</dbReference>
<keyword evidence="4" id="KW-1185">Reference proteome</keyword>
<reference evidence="4" key="1">
    <citation type="journal article" date="2020" name="Nat. Genet.">
        <title>Genomic diversifications of five Gossypium allopolyploid species and their impact on cotton improvement.</title>
        <authorList>
            <person name="Chen Z.J."/>
            <person name="Sreedasyam A."/>
            <person name="Ando A."/>
            <person name="Song Q."/>
            <person name="De Santiago L.M."/>
            <person name="Hulse-Kemp A.M."/>
            <person name="Ding M."/>
            <person name="Ye W."/>
            <person name="Kirkbride R.C."/>
            <person name="Jenkins J."/>
            <person name="Plott C."/>
            <person name="Lovell J."/>
            <person name="Lin Y.M."/>
            <person name="Vaughn R."/>
            <person name="Liu B."/>
            <person name="Simpson S."/>
            <person name="Scheffler B.E."/>
            <person name="Wen L."/>
            <person name="Saski C.A."/>
            <person name="Grover C.E."/>
            <person name="Hu G."/>
            <person name="Conover J.L."/>
            <person name="Carlson J.W."/>
            <person name="Shu S."/>
            <person name="Boston L.B."/>
            <person name="Williams M."/>
            <person name="Peterson D.G."/>
            <person name="McGee K."/>
            <person name="Jones D.C."/>
            <person name="Wendel J.F."/>
            <person name="Stelly D.M."/>
            <person name="Grimwood J."/>
            <person name="Schmutz J."/>
        </authorList>
    </citation>
    <scope>NUCLEOTIDE SEQUENCE [LARGE SCALE GENOMIC DNA]</scope>
    <source>
        <strain evidence="4">cv. TM-1</strain>
    </source>
</reference>
<evidence type="ECO:0008006" key="6">
    <source>
        <dbReference type="Google" id="ProtNLM"/>
    </source>
</evidence>
<dbReference type="PANTHER" id="PTHR37984">
    <property type="entry name" value="PROTEIN CBG26694"/>
    <property type="match status" value="1"/>
</dbReference>